<dbReference type="CDD" id="cd12269">
    <property type="entry name" value="RRM_Vip1_like"/>
    <property type="match status" value="1"/>
</dbReference>
<gene>
    <name evidence="3" type="ORF">MERR_LOCUS9353</name>
</gene>
<dbReference type="PROSITE" id="PS50102">
    <property type="entry name" value="RRM"/>
    <property type="match status" value="1"/>
</dbReference>
<dbReference type="PANTHER" id="PTHR32343:SF9">
    <property type="entry name" value="RRM-CONTAINING PROTEIN-RELATED"/>
    <property type="match status" value="1"/>
</dbReference>
<dbReference type="Gene3D" id="3.30.70.330">
    <property type="match status" value="1"/>
</dbReference>
<comment type="caution">
    <text evidence="3">The sequence shown here is derived from an EMBL/GenBank/DDBJ whole genome shotgun (WGS) entry which is preliminary data.</text>
</comment>
<dbReference type="InterPro" id="IPR035979">
    <property type="entry name" value="RBD_domain_sf"/>
</dbReference>
<dbReference type="AlphaFoldDB" id="A0A6D2I5Y5"/>
<evidence type="ECO:0000313" key="3">
    <source>
        <dbReference type="EMBL" id="CAA7022118.1"/>
    </source>
</evidence>
<dbReference type="InterPro" id="IPR000504">
    <property type="entry name" value="RRM_dom"/>
</dbReference>
<dbReference type="Pfam" id="PF00076">
    <property type="entry name" value="RRM_1"/>
    <property type="match status" value="1"/>
</dbReference>
<keyword evidence="1" id="KW-0694">RNA-binding</keyword>
<evidence type="ECO:0000259" key="2">
    <source>
        <dbReference type="PROSITE" id="PS50102"/>
    </source>
</evidence>
<dbReference type="OrthoDB" id="7763451at2759"/>
<dbReference type="InterPro" id="IPR034360">
    <property type="entry name" value="Vip1-like_RRM_plant"/>
</dbReference>
<feature type="domain" description="RRM" evidence="2">
    <location>
        <begin position="4"/>
        <end position="78"/>
    </location>
</feature>
<organism evidence="3 4">
    <name type="scientific">Microthlaspi erraticum</name>
    <dbReference type="NCBI Taxonomy" id="1685480"/>
    <lineage>
        <taxon>Eukaryota</taxon>
        <taxon>Viridiplantae</taxon>
        <taxon>Streptophyta</taxon>
        <taxon>Embryophyta</taxon>
        <taxon>Tracheophyta</taxon>
        <taxon>Spermatophyta</taxon>
        <taxon>Magnoliopsida</taxon>
        <taxon>eudicotyledons</taxon>
        <taxon>Gunneridae</taxon>
        <taxon>Pentapetalae</taxon>
        <taxon>rosids</taxon>
        <taxon>malvids</taxon>
        <taxon>Brassicales</taxon>
        <taxon>Brassicaceae</taxon>
        <taxon>Coluteocarpeae</taxon>
        <taxon>Microthlaspi</taxon>
    </lineage>
</organism>
<dbReference type="EMBL" id="CACVBM020000666">
    <property type="protein sequence ID" value="CAA7022118.1"/>
    <property type="molecule type" value="Genomic_DNA"/>
</dbReference>
<dbReference type="Proteomes" id="UP000467841">
    <property type="component" value="Unassembled WGS sequence"/>
</dbReference>
<dbReference type="PANTHER" id="PTHR32343">
    <property type="entry name" value="SERINE/ARGININE-RICH SPLICING FACTOR"/>
    <property type="match status" value="1"/>
</dbReference>
<keyword evidence="4" id="KW-1185">Reference proteome</keyword>
<name>A0A6D2I5Y5_9BRAS</name>
<dbReference type="InterPro" id="IPR012677">
    <property type="entry name" value="Nucleotide-bd_a/b_plait_sf"/>
</dbReference>
<reference evidence="3" key="1">
    <citation type="submission" date="2020-01" db="EMBL/GenBank/DDBJ databases">
        <authorList>
            <person name="Mishra B."/>
        </authorList>
    </citation>
    <scope>NUCLEOTIDE SEQUENCE [LARGE SCALE GENOMIC DNA]</scope>
</reference>
<accession>A0A6D2I5Y5</accession>
<protein>
    <recommendedName>
        <fullName evidence="2">RRM domain-containing protein</fullName>
    </recommendedName>
</protein>
<dbReference type="GO" id="GO:0003723">
    <property type="term" value="F:RNA binding"/>
    <property type="evidence" value="ECO:0007669"/>
    <property type="project" value="UniProtKB-UniRule"/>
</dbReference>
<dbReference type="SMART" id="SM00360">
    <property type="entry name" value="RRM"/>
    <property type="match status" value="1"/>
</dbReference>
<proteinExistence type="predicted"/>
<dbReference type="SUPFAM" id="SSF54928">
    <property type="entry name" value="RNA-binding domain, RBD"/>
    <property type="match status" value="1"/>
</dbReference>
<evidence type="ECO:0000256" key="1">
    <source>
        <dbReference type="PROSITE-ProRule" id="PRU00176"/>
    </source>
</evidence>
<sequence length="214" mass="23070">MQTRTVQVRNVSDLATEREIHEFFSFSGDIEYIELFKEAEHLRIAFVTFTDPKALEIALLLSGATIVDQIVTITPAENYVPKRDTQEVRMNSDGNGRGGAYVNKAQDVVGTVLAKGSALGQDAVNKARRVAPIQSQCKLQVSDETMAAIFAAKKKLNDTGSAVKSSRYVTAGAAWFSGAVSKVARVGQIAGSKTKEKFNLAVSDITSKDTPIAV</sequence>
<evidence type="ECO:0000313" key="4">
    <source>
        <dbReference type="Proteomes" id="UP000467841"/>
    </source>
</evidence>